<sequence length="186" mass="21728">MDLCRTTFNHFSCTSIFCVIWAPLFNFIIIVINPWCTNVWDFSRILCGFPCSYGNKALSEFAFLFNITLPSVTIILANVTLVIRVIYQKMSRQQGVNWRRHRKMVLQLWVISSFYLAIWLPLVSTLFIEMTVQPSFMIDHLEAMQFAPYFIPLFLPMICLSSQPELVSKIKNLIRMRPMNRVSTVT</sequence>
<evidence type="ECO:0000313" key="4">
    <source>
        <dbReference type="Proteomes" id="UP000663832"/>
    </source>
</evidence>
<feature type="transmembrane region" description="Helical" evidence="1">
    <location>
        <begin position="108"/>
        <end position="128"/>
    </location>
</feature>
<evidence type="ECO:0000313" key="5">
    <source>
        <dbReference type="Proteomes" id="UP000663877"/>
    </source>
</evidence>
<accession>A0A814SQ07</accession>
<keyword evidence="4" id="KW-1185">Reference proteome</keyword>
<dbReference type="EMBL" id="CAJNOM010000231">
    <property type="protein sequence ID" value="CAF1261636.1"/>
    <property type="molecule type" value="Genomic_DNA"/>
</dbReference>
<dbReference type="AlphaFoldDB" id="A0A814SQ07"/>
<organism evidence="2 5">
    <name type="scientific">Adineta steineri</name>
    <dbReference type="NCBI Taxonomy" id="433720"/>
    <lineage>
        <taxon>Eukaryota</taxon>
        <taxon>Metazoa</taxon>
        <taxon>Spiralia</taxon>
        <taxon>Gnathifera</taxon>
        <taxon>Rotifera</taxon>
        <taxon>Eurotatoria</taxon>
        <taxon>Bdelloidea</taxon>
        <taxon>Adinetida</taxon>
        <taxon>Adinetidae</taxon>
        <taxon>Adineta</taxon>
    </lineage>
</organism>
<dbReference type="Proteomes" id="UP000663832">
    <property type="component" value="Unassembled WGS sequence"/>
</dbReference>
<feature type="transmembrane region" description="Helical" evidence="1">
    <location>
        <begin position="12"/>
        <end position="32"/>
    </location>
</feature>
<gene>
    <name evidence="2" type="ORF">BJG266_LOCUS24057</name>
    <name evidence="3" type="ORF">QVE165_LOCUS29083</name>
</gene>
<keyword evidence="1" id="KW-0472">Membrane</keyword>
<keyword evidence="1" id="KW-1133">Transmembrane helix</keyword>
<protein>
    <recommendedName>
        <fullName evidence="6">G-protein coupled receptors family 1 profile domain-containing protein</fullName>
    </recommendedName>
</protein>
<proteinExistence type="predicted"/>
<dbReference type="SUPFAM" id="SSF81321">
    <property type="entry name" value="Family A G protein-coupled receptor-like"/>
    <property type="match status" value="1"/>
</dbReference>
<dbReference type="Proteomes" id="UP000663877">
    <property type="component" value="Unassembled WGS sequence"/>
</dbReference>
<evidence type="ECO:0008006" key="6">
    <source>
        <dbReference type="Google" id="ProtNLM"/>
    </source>
</evidence>
<dbReference type="EMBL" id="CAJNOI010000167">
    <property type="protein sequence ID" value="CAF1150373.1"/>
    <property type="molecule type" value="Genomic_DNA"/>
</dbReference>
<reference evidence="2" key="1">
    <citation type="submission" date="2021-02" db="EMBL/GenBank/DDBJ databases">
        <authorList>
            <person name="Nowell W R."/>
        </authorList>
    </citation>
    <scope>NUCLEOTIDE SEQUENCE</scope>
</reference>
<evidence type="ECO:0000256" key="1">
    <source>
        <dbReference type="SAM" id="Phobius"/>
    </source>
</evidence>
<comment type="caution">
    <text evidence="2">The sequence shown here is derived from an EMBL/GenBank/DDBJ whole genome shotgun (WGS) entry which is preliminary data.</text>
</comment>
<evidence type="ECO:0000313" key="3">
    <source>
        <dbReference type="EMBL" id="CAF1261636.1"/>
    </source>
</evidence>
<feature type="transmembrane region" description="Helical" evidence="1">
    <location>
        <begin position="63"/>
        <end position="87"/>
    </location>
</feature>
<keyword evidence="1" id="KW-0812">Transmembrane</keyword>
<dbReference type="Gene3D" id="1.20.1070.10">
    <property type="entry name" value="Rhodopsin 7-helix transmembrane proteins"/>
    <property type="match status" value="1"/>
</dbReference>
<feature type="transmembrane region" description="Helical" evidence="1">
    <location>
        <begin position="148"/>
        <end position="167"/>
    </location>
</feature>
<evidence type="ECO:0000313" key="2">
    <source>
        <dbReference type="EMBL" id="CAF1150373.1"/>
    </source>
</evidence>
<dbReference type="OrthoDB" id="10047765at2759"/>
<name>A0A814SQ07_9BILA</name>